<dbReference type="OrthoDB" id="6021263at2759"/>
<keyword evidence="3" id="KW-1185">Reference proteome</keyword>
<accession>A0A436ZRN6</accession>
<evidence type="ECO:0000313" key="3">
    <source>
        <dbReference type="Proteomes" id="UP000283090"/>
    </source>
</evidence>
<dbReference type="STRING" id="97331.A0A436ZRN6"/>
<sequence length="242" mass="27321">MAAPSIFTMSSLTSSLPRITNCTRRRLLTPHHQLRYKSTTRRMTKALRLHPHGSFIGTASTIPSRSATSRNLGAPVSTVLPMIIHNPPSAAPTPYITPKLFLPTVDPRYEPPSESAILTSAPPANYAPMNPRPEVTSSSTEEPTKLPPALTRPYQKTYHLTEADIKKIQRLRGEKPDVYTRRKLAKMFGCSEFFVGMVAPTTEERKGEMRKRLEDVKAGWGRIRAFAREERGRRRELWSKDL</sequence>
<dbReference type="EMBL" id="SAEB01000012">
    <property type="protein sequence ID" value="RVD81589.1"/>
    <property type="molecule type" value="Genomic_DNA"/>
</dbReference>
<dbReference type="GeneID" id="93591757"/>
<protein>
    <recommendedName>
        <fullName evidence="4">Mitochondrial ribosomal protein subunit L20-domain-containing protein</fullName>
    </recommendedName>
</protein>
<dbReference type="PANTHER" id="PTHR28266:SF1">
    <property type="entry name" value="LARGE RIBOSOMAL SUBUNIT PROTEIN ML58"/>
    <property type="match status" value="1"/>
</dbReference>
<dbReference type="GO" id="GO:0003735">
    <property type="term" value="F:structural constituent of ribosome"/>
    <property type="evidence" value="ECO:0007669"/>
    <property type="project" value="TreeGrafter"/>
</dbReference>
<gene>
    <name evidence="2" type="ORF">DFL_009446</name>
</gene>
<dbReference type="RefSeq" id="XP_067487133.1">
    <property type="nucleotide sequence ID" value="XM_067639333.1"/>
</dbReference>
<evidence type="ECO:0000256" key="1">
    <source>
        <dbReference type="SAM" id="MobiDB-lite"/>
    </source>
</evidence>
<organism evidence="2 3">
    <name type="scientific">Arthrobotrys flagrans</name>
    <name type="common">Nematode-trapping fungus</name>
    <name type="synonym">Trichothecium flagrans</name>
    <dbReference type="NCBI Taxonomy" id="97331"/>
    <lineage>
        <taxon>Eukaryota</taxon>
        <taxon>Fungi</taxon>
        <taxon>Dikarya</taxon>
        <taxon>Ascomycota</taxon>
        <taxon>Pezizomycotina</taxon>
        <taxon>Orbiliomycetes</taxon>
        <taxon>Orbiliales</taxon>
        <taxon>Orbiliaceae</taxon>
        <taxon>Arthrobotrys</taxon>
    </lineage>
</organism>
<dbReference type="GO" id="GO:0005762">
    <property type="term" value="C:mitochondrial large ribosomal subunit"/>
    <property type="evidence" value="ECO:0007669"/>
    <property type="project" value="TreeGrafter"/>
</dbReference>
<feature type="region of interest" description="Disordered" evidence="1">
    <location>
        <begin position="111"/>
        <end position="153"/>
    </location>
</feature>
<dbReference type="VEuPathDB" id="FungiDB:DFL_009446"/>
<dbReference type="AlphaFoldDB" id="A0A436ZRN6"/>
<dbReference type="InterPro" id="IPR024388">
    <property type="entry name" value="Ribosomal_mL58"/>
</dbReference>
<reference evidence="2 3" key="1">
    <citation type="submission" date="2019-01" db="EMBL/GenBank/DDBJ databases">
        <title>Intercellular communication is required for trap formation in the nematode-trapping fungus Duddingtonia flagrans.</title>
        <authorList>
            <person name="Youssar L."/>
            <person name="Wernet V."/>
            <person name="Hensel N."/>
            <person name="Hildebrandt H.-G."/>
            <person name="Fischer R."/>
        </authorList>
    </citation>
    <scope>NUCLEOTIDE SEQUENCE [LARGE SCALE GENOMIC DNA]</scope>
    <source>
        <strain evidence="2 3">CBS H-5679</strain>
    </source>
</reference>
<name>A0A436ZRN6_ARTFL</name>
<dbReference type="Pfam" id="PF12824">
    <property type="entry name" value="MRP-L20"/>
    <property type="match status" value="1"/>
</dbReference>
<comment type="caution">
    <text evidence="2">The sequence shown here is derived from an EMBL/GenBank/DDBJ whole genome shotgun (WGS) entry which is preliminary data.</text>
</comment>
<evidence type="ECO:0008006" key="4">
    <source>
        <dbReference type="Google" id="ProtNLM"/>
    </source>
</evidence>
<dbReference type="Proteomes" id="UP000283090">
    <property type="component" value="Unassembled WGS sequence"/>
</dbReference>
<dbReference type="PANTHER" id="PTHR28266">
    <property type="entry name" value="54S RIBOSOMAL PROTEIN L20, MITOCHONDRIAL"/>
    <property type="match status" value="1"/>
</dbReference>
<proteinExistence type="predicted"/>
<evidence type="ECO:0000313" key="2">
    <source>
        <dbReference type="EMBL" id="RVD81589.1"/>
    </source>
</evidence>